<feature type="compositionally biased region" description="Basic and acidic residues" evidence="1">
    <location>
        <begin position="105"/>
        <end position="123"/>
    </location>
</feature>
<dbReference type="EMBL" id="MU251277">
    <property type="protein sequence ID" value="KAG9250465.1"/>
    <property type="molecule type" value="Genomic_DNA"/>
</dbReference>
<evidence type="ECO:0000313" key="4">
    <source>
        <dbReference type="Proteomes" id="UP000887229"/>
    </source>
</evidence>
<dbReference type="AlphaFoldDB" id="A0A9P7ZED7"/>
<accession>A0A9P7ZED7</accession>
<sequence length="151" mass="16390">MAGSDVSDSGLSKRPLVFVIFPLVAVFICAMFVAMLYRRRQRAKLAPLHPHWTHANPATPYSARVHPYRNNAARNGGGAGRRWGPWGTRSQEGLNELGEAPPPYDGKRDMGDSREVELRDLEAGHGPANPAGLTSDRPPGYPAEPGPAVVR</sequence>
<comment type="caution">
    <text evidence="3">The sequence shown here is derived from an EMBL/GenBank/DDBJ whole genome shotgun (WGS) entry which is preliminary data.</text>
</comment>
<proteinExistence type="predicted"/>
<keyword evidence="2" id="KW-0812">Transmembrane</keyword>
<evidence type="ECO:0000256" key="2">
    <source>
        <dbReference type="SAM" id="Phobius"/>
    </source>
</evidence>
<evidence type="ECO:0000313" key="3">
    <source>
        <dbReference type="EMBL" id="KAG9250465.1"/>
    </source>
</evidence>
<gene>
    <name evidence="3" type="ORF">F5Z01DRAFT_640216</name>
</gene>
<evidence type="ECO:0000256" key="1">
    <source>
        <dbReference type="SAM" id="MobiDB-lite"/>
    </source>
</evidence>
<dbReference type="Proteomes" id="UP000887229">
    <property type="component" value="Unassembled WGS sequence"/>
</dbReference>
<dbReference type="GeneID" id="70293413"/>
<feature type="transmembrane region" description="Helical" evidence="2">
    <location>
        <begin position="16"/>
        <end position="37"/>
    </location>
</feature>
<name>A0A9P7ZED7_9HYPO</name>
<dbReference type="OrthoDB" id="4775599at2759"/>
<keyword evidence="2" id="KW-1133">Transmembrane helix</keyword>
<protein>
    <submittedName>
        <fullName evidence="3">Uncharacterized protein</fullName>
    </submittedName>
</protein>
<reference evidence="3" key="1">
    <citation type="journal article" date="2021" name="IMA Fungus">
        <title>Genomic characterization of three marine fungi, including Emericellopsis atlantica sp. nov. with signatures of a generalist lifestyle and marine biomass degradation.</title>
        <authorList>
            <person name="Hagestad O.C."/>
            <person name="Hou L."/>
            <person name="Andersen J.H."/>
            <person name="Hansen E.H."/>
            <person name="Altermark B."/>
            <person name="Li C."/>
            <person name="Kuhnert E."/>
            <person name="Cox R.J."/>
            <person name="Crous P.W."/>
            <person name="Spatafora J.W."/>
            <person name="Lail K."/>
            <person name="Amirebrahimi M."/>
            <person name="Lipzen A."/>
            <person name="Pangilinan J."/>
            <person name="Andreopoulos W."/>
            <person name="Hayes R.D."/>
            <person name="Ng V."/>
            <person name="Grigoriev I.V."/>
            <person name="Jackson S.A."/>
            <person name="Sutton T.D.S."/>
            <person name="Dobson A.D.W."/>
            <person name="Rama T."/>
        </authorList>
    </citation>
    <scope>NUCLEOTIDE SEQUENCE</scope>
    <source>
        <strain evidence="3">TS7</strain>
    </source>
</reference>
<keyword evidence="4" id="KW-1185">Reference proteome</keyword>
<keyword evidence="2" id="KW-0472">Membrane</keyword>
<dbReference type="RefSeq" id="XP_046114389.1">
    <property type="nucleotide sequence ID" value="XM_046262510.1"/>
</dbReference>
<organism evidence="3 4">
    <name type="scientific">Emericellopsis atlantica</name>
    <dbReference type="NCBI Taxonomy" id="2614577"/>
    <lineage>
        <taxon>Eukaryota</taxon>
        <taxon>Fungi</taxon>
        <taxon>Dikarya</taxon>
        <taxon>Ascomycota</taxon>
        <taxon>Pezizomycotina</taxon>
        <taxon>Sordariomycetes</taxon>
        <taxon>Hypocreomycetidae</taxon>
        <taxon>Hypocreales</taxon>
        <taxon>Bionectriaceae</taxon>
        <taxon>Emericellopsis</taxon>
    </lineage>
</organism>
<feature type="region of interest" description="Disordered" evidence="1">
    <location>
        <begin position="52"/>
        <end position="151"/>
    </location>
</feature>